<dbReference type="GO" id="GO:0005829">
    <property type="term" value="C:cytosol"/>
    <property type="evidence" value="ECO:0007669"/>
    <property type="project" value="TreeGrafter"/>
</dbReference>
<dbReference type="PROSITE" id="PS51273">
    <property type="entry name" value="GATASE_TYPE_1"/>
    <property type="match status" value="1"/>
</dbReference>
<dbReference type="AlphaFoldDB" id="A0A7D4UIF5"/>
<sequence>MSSAPLLYVCVRPQQGAATAEYESFRAAMRLEPAQLARHDLVRDALPADAFEAYSGFLIGGSPFNVADPESTKTDAQLRLEADLERIARATAGGDGPAALFTCYGIGIVTRMLGGRVSRAFPEDTGPVAIELTEAGRADPITGALAARFTALTAHKEGTATTPPGSVLLATNEACPVQAYSVGGRLYATQFHPEPTTRAFTERMAVYRDDGYFEARDYDEIAGRVLAASVTEPSRLLRSFAQRFGSVAPVPQ</sequence>
<dbReference type="Gene3D" id="3.40.50.880">
    <property type="match status" value="1"/>
</dbReference>
<gene>
    <name evidence="1" type="ORF">HQM25_02695</name>
</gene>
<dbReference type="RefSeq" id="WP_172988846.1">
    <property type="nucleotide sequence ID" value="NZ_CP054038.1"/>
</dbReference>
<evidence type="ECO:0000313" key="2">
    <source>
        <dbReference type="Proteomes" id="UP000502498"/>
    </source>
</evidence>
<dbReference type="SUPFAM" id="SSF52317">
    <property type="entry name" value="Class I glutamine amidotransferase-like"/>
    <property type="match status" value="1"/>
</dbReference>
<organism evidence="1 2">
    <name type="scientific">Microbacterium hominis</name>
    <dbReference type="NCBI Taxonomy" id="162426"/>
    <lineage>
        <taxon>Bacteria</taxon>
        <taxon>Bacillati</taxon>
        <taxon>Actinomycetota</taxon>
        <taxon>Actinomycetes</taxon>
        <taxon>Micrococcales</taxon>
        <taxon>Microbacteriaceae</taxon>
        <taxon>Microbacterium</taxon>
    </lineage>
</organism>
<name>A0A7D4UIF5_9MICO</name>
<protein>
    <submittedName>
        <fullName evidence="1">GMP synthase</fullName>
    </submittedName>
</protein>
<dbReference type="InterPro" id="IPR029062">
    <property type="entry name" value="Class_I_gatase-like"/>
</dbReference>
<dbReference type="PANTHER" id="PTHR42695:SF5">
    <property type="entry name" value="GLUTAMINE AMIDOTRANSFERASE YLR126C-RELATED"/>
    <property type="match status" value="1"/>
</dbReference>
<reference evidence="1 2" key="1">
    <citation type="submission" date="2020-05" db="EMBL/GenBank/DDBJ databases">
        <title>Strain PA2F3 complete genome.</title>
        <authorList>
            <person name="Kim Y.-S."/>
            <person name="Kim S.-J."/>
            <person name="Jung H.-k."/>
            <person name="Kim S.-E."/>
            <person name="Kim K.-H."/>
        </authorList>
    </citation>
    <scope>NUCLEOTIDE SEQUENCE [LARGE SCALE GENOMIC DNA]</scope>
    <source>
        <strain evidence="1 2">PA2F3</strain>
    </source>
</reference>
<dbReference type="CDD" id="cd01741">
    <property type="entry name" value="GATase1_1"/>
    <property type="match status" value="1"/>
</dbReference>
<proteinExistence type="predicted"/>
<evidence type="ECO:0000313" key="1">
    <source>
        <dbReference type="EMBL" id="QKJ18407.1"/>
    </source>
</evidence>
<dbReference type="InterPro" id="IPR044992">
    <property type="entry name" value="ChyE-like"/>
</dbReference>
<dbReference type="Proteomes" id="UP000502498">
    <property type="component" value="Chromosome"/>
</dbReference>
<dbReference type="PANTHER" id="PTHR42695">
    <property type="entry name" value="GLUTAMINE AMIDOTRANSFERASE YLR126C-RELATED"/>
    <property type="match status" value="1"/>
</dbReference>
<accession>A0A7D4UIF5</accession>
<dbReference type="EMBL" id="CP054038">
    <property type="protein sequence ID" value="QKJ18407.1"/>
    <property type="molecule type" value="Genomic_DNA"/>
</dbReference>